<organism evidence="1 2">
    <name type="scientific">Ameca splendens</name>
    <dbReference type="NCBI Taxonomy" id="208324"/>
    <lineage>
        <taxon>Eukaryota</taxon>
        <taxon>Metazoa</taxon>
        <taxon>Chordata</taxon>
        <taxon>Craniata</taxon>
        <taxon>Vertebrata</taxon>
        <taxon>Euteleostomi</taxon>
        <taxon>Actinopterygii</taxon>
        <taxon>Neopterygii</taxon>
        <taxon>Teleostei</taxon>
        <taxon>Neoteleostei</taxon>
        <taxon>Acanthomorphata</taxon>
        <taxon>Ovalentaria</taxon>
        <taxon>Atherinomorphae</taxon>
        <taxon>Cyprinodontiformes</taxon>
        <taxon>Goodeidae</taxon>
        <taxon>Ameca</taxon>
    </lineage>
</organism>
<evidence type="ECO:0000313" key="1">
    <source>
        <dbReference type="EMBL" id="MEQ2290210.1"/>
    </source>
</evidence>
<reference evidence="1 2" key="1">
    <citation type="submission" date="2021-06" db="EMBL/GenBank/DDBJ databases">
        <authorList>
            <person name="Palmer J.M."/>
        </authorList>
    </citation>
    <scope>NUCLEOTIDE SEQUENCE [LARGE SCALE GENOMIC DNA]</scope>
    <source>
        <strain evidence="1 2">AS_MEX2019</strain>
        <tissue evidence="1">Muscle</tissue>
    </source>
</reference>
<sequence>MQSLLSCSLSVSVYACCHPCNVSSFSETLFKGDTRPALTLYKRFSRFWSPLSETISFAFSPTRSFIHAPAGLKSSVPTSPLHQPPLSATHSPSLHLYSILRDAHLSLIVHSCPLLI</sequence>
<dbReference type="EMBL" id="JAHRIP010028250">
    <property type="protein sequence ID" value="MEQ2290210.1"/>
    <property type="molecule type" value="Genomic_DNA"/>
</dbReference>
<comment type="caution">
    <text evidence="1">The sequence shown here is derived from an EMBL/GenBank/DDBJ whole genome shotgun (WGS) entry which is preliminary data.</text>
</comment>
<gene>
    <name evidence="1" type="ORF">AMECASPLE_001128</name>
</gene>
<accession>A0ABV0Y9N0</accession>
<dbReference type="Proteomes" id="UP001469553">
    <property type="component" value="Unassembled WGS sequence"/>
</dbReference>
<protein>
    <recommendedName>
        <fullName evidence="3">Secreted protein</fullName>
    </recommendedName>
</protein>
<evidence type="ECO:0008006" key="3">
    <source>
        <dbReference type="Google" id="ProtNLM"/>
    </source>
</evidence>
<name>A0ABV0Y9N0_9TELE</name>
<keyword evidence="2" id="KW-1185">Reference proteome</keyword>
<evidence type="ECO:0000313" key="2">
    <source>
        <dbReference type="Proteomes" id="UP001469553"/>
    </source>
</evidence>
<proteinExistence type="predicted"/>